<dbReference type="OrthoDB" id="7250310at2759"/>
<dbReference type="Pfam" id="PF00147">
    <property type="entry name" value="Fibrinogen_C"/>
    <property type="match status" value="2"/>
</dbReference>
<dbReference type="NCBIfam" id="NF040941">
    <property type="entry name" value="GGGWT_bact"/>
    <property type="match status" value="1"/>
</dbReference>
<dbReference type="CDD" id="cd00087">
    <property type="entry name" value="FReD"/>
    <property type="match status" value="1"/>
</dbReference>
<dbReference type="SMART" id="SM00186">
    <property type="entry name" value="FBG"/>
    <property type="match status" value="2"/>
</dbReference>
<dbReference type="InterPro" id="IPR036084">
    <property type="entry name" value="Ser_inhib-like_sf"/>
</dbReference>
<evidence type="ECO:0000256" key="4">
    <source>
        <dbReference type="SAM" id="SignalP"/>
    </source>
</evidence>
<organism evidence="7 8">
    <name type="scientific">Holothuria leucospilota</name>
    <name type="common">Black long sea cucumber</name>
    <name type="synonym">Mertensiothuria leucospilota</name>
    <dbReference type="NCBI Taxonomy" id="206669"/>
    <lineage>
        <taxon>Eukaryota</taxon>
        <taxon>Metazoa</taxon>
        <taxon>Echinodermata</taxon>
        <taxon>Eleutherozoa</taxon>
        <taxon>Echinozoa</taxon>
        <taxon>Holothuroidea</taxon>
        <taxon>Aspidochirotacea</taxon>
        <taxon>Aspidochirotida</taxon>
        <taxon>Holothuriidae</taxon>
        <taxon>Holothuria</taxon>
    </lineage>
</organism>
<keyword evidence="1 3" id="KW-0245">EGF-like domain</keyword>
<dbReference type="CDD" id="cd19941">
    <property type="entry name" value="TIL"/>
    <property type="match status" value="1"/>
</dbReference>
<dbReference type="Proteomes" id="UP001152320">
    <property type="component" value="Chromosome 15"/>
</dbReference>
<dbReference type="SMART" id="SM00181">
    <property type="entry name" value="EGF"/>
    <property type="match status" value="2"/>
</dbReference>
<dbReference type="Pfam" id="PF12947">
    <property type="entry name" value="EGF_3"/>
    <property type="match status" value="1"/>
</dbReference>
<proteinExistence type="predicted"/>
<feature type="signal peptide" evidence="4">
    <location>
        <begin position="1"/>
        <end position="23"/>
    </location>
</feature>
<dbReference type="GO" id="GO:0005615">
    <property type="term" value="C:extracellular space"/>
    <property type="evidence" value="ECO:0007669"/>
    <property type="project" value="TreeGrafter"/>
</dbReference>
<name>A0A9Q1BL55_HOLLE</name>
<keyword evidence="4" id="KW-0732">Signal</keyword>
<dbReference type="InterPro" id="IPR000742">
    <property type="entry name" value="EGF"/>
</dbReference>
<dbReference type="PANTHER" id="PTHR19143">
    <property type="entry name" value="FIBRINOGEN/TENASCIN/ANGIOPOEITIN"/>
    <property type="match status" value="1"/>
</dbReference>
<reference evidence="7" key="1">
    <citation type="submission" date="2021-10" db="EMBL/GenBank/DDBJ databases">
        <title>Tropical sea cucumber genome reveals ecological adaptation and Cuvierian tubules defense mechanism.</title>
        <authorList>
            <person name="Chen T."/>
        </authorList>
    </citation>
    <scope>NUCLEOTIDE SEQUENCE</scope>
    <source>
        <strain evidence="7">Nanhai2018</strain>
        <tissue evidence="7">Muscle</tissue>
    </source>
</reference>
<dbReference type="EMBL" id="JAIZAY010000015">
    <property type="protein sequence ID" value="KAJ8028713.1"/>
    <property type="molecule type" value="Genomic_DNA"/>
</dbReference>
<keyword evidence="8" id="KW-1185">Reference proteome</keyword>
<dbReference type="PROSITE" id="PS51406">
    <property type="entry name" value="FIBRINOGEN_C_2"/>
    <property type="match status" value="2"/>
</dbReference>
<evidence type="ECO:0000259" key="5">
    <source>
        <dbReference type="PROSITE" id="PS50026"/>
    </source>
</evidence>
<accession>A0A9Q1BL55</accession>
<feature type="domain" description="Fibrinogen C-terminal" evidence="6">
    <location>
        <begin position="307"/>
        <end position="546"/>
    </location>
</feature>
<comment type="caution">
    <text evidence="7">The sequence shown here is derived from an EMBL/GenBank/DDBJ whole genome shotgun (WGS) entry which is preliminary data.</text>
</comment>
<evidence type="ECO:0000256" key="1">
    <source>
        <dbReference type="ARBA" id="ARBA00022536"/>
    </source>
</evidence>
<evidence type="ECO:0000313" key="8">
    <source>
        <dbReference type="Proteomes" id="UP001152320"/>
    </source>
</evidence>
<gene>
    <name evidence="7" type="ORF">HOLleu_31029</name>
</gene>
<evidence type="ECO:0000259" key="6">
    <source>
        <dbReference type="PROSITE" id="PS51406"/>
    </source>
</evidence>
<keyword evidence="2" id="KW-1015">Disulfide bond</keyword>
<dbReference type="AlphaFoldDB" id="A0A9Q1BL55"/>
<feature type="chain" id="PRO_5040492977" evidence="4">
    <location>
        <begin position="24"/>
        <end position="546"/>
    </location>
</feature>
<dbReference type="Gene3D" id="3.90.215.10">
    <property type="entry name" value="Gamma Fibrinogen, chain A, domain 1"/>
    <property type="match status" value="2"/>
</dbReference>
<evidence type="ECO:0000313" key="7">
    <source>
        <dbReference type="EMBL" id="KAJ8028713.1"/>
    </source>
</evidence>
<evidence type="ECO:0000256" key="2">
    <source>
        <dbReference type="ARBA" id="ARBA00023157"/>
    </source>
</evidence>
<dbReference type="SUPFAM" id="SSF57567">
    <property type="entry name" value="Serine protease inhibitors"/>
    <property type="match status" value="1"/>
</dbReference>
<protein>
    <submittedName>
        <fullName evidence="7">Ryncolin-2</fullName>
    </submittedName>
</protein>
<comment type="caution">
    <text evidence="3">Lacks conserved residue(s) required for the propagation of feature annotation.</text>
</comment>
<dbReference type="InterPro" id="IPR050373">
    <property type="entry name" value="Fibrinogen_C-term_domain"/>
</dbReference>
<sequence>MASLQKKSLHFAYFLVLGSYCLAQQMGNPGPIEGNAADTSYFFYQRPVFPKDCQEVYHQCSSSQNASGVYLVKPDGLSEPFEVFCDNIDDSAGWTTILRRIDGSLDFNRNWAEYQTGFGFISTEFWLGHERLSYMVNQKKYELRIDIMNSEGTFCYLTYDNFRISDGWGAYKLVSLGQYNGTADLCIICPSNMEYGSCSCQATCEDPRNENGCTNVCYQEETCVCQNGFLMKGGKCVLEEECGCFLEGQGVIKDGGIYINSDCNRRCTCNDNQLTCEDLVCSTNATCQETNGSHHCQCNQGLVGDGKNCYVVATDCLELYNAGVTTDGVYTIFPTGWEQSGFEVYCEMESNGGGWTVFQRRVNGSVDFYRNWTSYKEGFGMLTREFWLGNDKIHTLTQQRNYQLRIDALNSLGGSHYQIYSSFRINDENDKYRLSVGTQSGDTVGHAFHWNNGQPFSTYDQDNDDTSTYNCAEEHRGAWWYKYVNAYCYYCWKWPADNPCLYCTDSNLNGDYQESGVGSIFLYYSNRDPNRPECGLTQVEMKLRPI</sequence>
<feature type="domain" description="EGF-like" evidence="5">
    <location>
        <begin position="272"/>
        <end position="310"/>
    </location>
</feature>
<dbReference type="InterPro" id="IPR024731">
    <property type="entry name" value="NELL2-like_EGF"/>
</dbReference>
<dbReference type="InterPro" id="IPR002181">
    <property type="entry name" value="Fibrinogen_a/b/g_C_dom"/>
</dbReference>
<dbReference type="SUPFAM" id="SSF56496">
    <property type="entry name" value="Fibrinogen C-terminal domain-like"/>
    <property type="match status" value="2"/>
</dbReference>
<dbReference type="Gene3D" id="2.10.25.10">
    <property type="entry name" value="Laminin"/>
    <property type="match status" value="2"/>
</dbReference>
<feature type="domain" description="Fibrinogen C-terminal" evidence="6">
    <location>
        <begin position="44"/>
        <end position="183"/>
    </location>
</feature>
<dbReference type="PROSITE" id="PS50026">
    <property type="entry name" value="EGF_3"/>
    <property type="match status" value="1"/>
</dbReference>
<dbReference type="InterPro" id="IPR014716">
    <property type="entry name" value="Fibrinogen_a/b/g_C_1"/>
</dbReference>
<evidence type="ECO:0000256" key="3">
    <source>
        <dbReference type="PROSITE-ProRule" id="PRU00076"/>
    </source>
</evidence>
<dbReference type="InterPro" id="IPR036056">
    <property type="entry name" value="Fibrinogen-like_C"/>
</dbReference>